<dbReference type="InterPro" id="IPR027417">
    <property type="entry name" value="P-loop_NTPase"/>
</dbReference>
<evidence type="ECO:0000256" key="4">
    <source>
        <dbReference type="SAM" id="MobiDB-lite"/>
    </source>
</evidence>
<dbReference type="InterPro" id="IPR002543">
    <property type="entry name" value="FtsK_dom"/>
</dbReference>
<dbReference type="EMBL" id="AP027452">
    <property type="protein sequence ID" value="BDY33384.1"/>
    <property type="molecule type" value="Genomic_DNA"/>
</dbReference>
<dbReference type="GO" id="GO:0003677">
    <property type="term" value="F:DNA binding"/>
    <property type="evidence" value="ECO:0007669"/>
    <property type="project" value="InterPro"/>
</dbReference>
<dbReference type="PANTHER" id="PTHR22683:SF41">
    <property type="entry name" value="DNA TRANSLOCASE FTSK"/>
    <property type="match status" value="1"/>
</dbReference>
<dbReference type="PROSITE" id="PS50901">
    <property type="entry name" value="FTSK"/>
    <property type="match status" value="1"/>
</dbReference>
<evidence type="ECO:0000313" key="7">
    <source>
        <dbReference type="EMBL" id="BDY33384.1"/>
    </source>
</evidence>
<accession>A0AAI8XQ41</accession>
<reference evidence="7" key="1">
    <citation type="submission" date="2023-03" db="EMBL/GenBank/DDBJ databases">
        <title>Draft genome sequence of a Mycolicibacterium mageritense strain H4_3_1 isolated from a hybrid biological-inorganic system reactor.</title>
        <authorList>
            <person name="Feng X."/>
            <person name="Kazama D."/>
            <person name="Sato K."/>
            <person name="Kobayashi H."/>
        </authorList>
    </citation>
    <scope>NUCLEOTIDE SEQUENCE</scope>
    <source>
        <strain evidence="7">H4_3_1</strain>
    </source>
</reference>
<protein>
    <recommendedName>
        <fullName evidence="6">FtsK domain-containing protein</fullName>
    </recommendedName>
</protein>
<name>A0AAI8XQ41_MYCME</name>
<evidence type="ECO:0000313" key="8">
    <source>
        <dbReference type="Proteomes" id="UP001241092"/>
    </source>
</evidence>
<keyword evidence="2 3" id="KW-0067">ATP-binding</keyword>
<feature type="transmembrane region" description="Helical" evidence="5">
    <location>
        <begin position="29"/>
        <end position="47"/>
    </location>
</feature>
<dbReference type="AlphaFoldDB" id="A0AAI8XQ41"/>
<keyword evidence="5" id="KW-0812">Transmembrane</keyword>
<evidence type="ECO:0000256" key="5">
    <source>
        <dbReference type="SAM" id="Phobius"/>
    </source>
</evidence>
<keyword evidence="5" id="KW-0472">Membrane</keyword>
<evidence type="ECO:0000256" key="1">
    <source>
        <dbReference type="ARBA" id="ARBA00022741"/>
    </source>
</evidence>
<feature type="domain" description="FtsK" evidence="6">
    <location>
        <begin position="196"/>
        <end position="400"/>
    </location>
</feature>
<dbReference type="PANTHER" id="PTHR22683">
    <property type="entry name" value="SPORULATION PROTEIN RELATED"/>
    <property type="match status" value="1"/>
</dbReference>
<dbReference type="Proteomes" id="UP001241092">
    <property type="component" value="Chromosome"/>
</dbReference>
<dbReference type="SUPFAM" id="SSF52540">
    <property type="entry name" value="P-loop containing nucleoside triphosphate hydrolases"/>
    <property type="match status" value="1"/>
</dbReference>
<evidence type="ECO:0000259" key="6">
    <source>
        <dbReference type="PROSITE" id="PS50901"/>
    </source>
</evidence>
<keyword evidence="5" id="KW-1133">Transmembrane helix</keyword>
<organism evidence="7 8">
    <name type="scientific">Mycolicibacterium mageritense</name>
    <name type="common">Mycobacterium mageritense</name>
    <dbReference type="NCBI Taxonomy" id="53462"/>
    <lineage>
        <taxon>Bacteria</taxon>
        <taxon>Bacillati</taxon>
        <taxon>Actinomycetota</taxon>
        <taxon>Actinomycetes</taxon>
        <taxon>Mycobacteriales</taxon>
        <taxon>Mycobacteriaceae</taxon>
        <taxon>Mycolicibacterium</taxon>
    </lineage>
</organism>
<gene>
    <name evidence="7" type="ORF">hbim_07361</name>
</gene>
<keyword evidence="1 3" id="KW-0547">Nucleotide-binding</keyword>
<feature type="compositionally biased region" description="Basic and acidic residues" evidence="4">
    <location>
        <begin position="486"/>
        <end position="502"/>
    </location>
</feature>
<dbReference type="InterPro" id="IPR050206">
    <property type="entry name" value="FtsK/SpoIIIE/SftA"/>
</dbReference>
<evidence type="ECO:0000256" key="2">
    <source>
        <dbReference type="ARBA" id="ARBA00022840"/>
    </source>
</evidence>
<feature type="region of interest" description="Disordered" evidence="4">
    <location>
        <begin position="481"/>
        <end position="524"/>
    </location>
</feature>
<evidence type="ECO:0000256" key="3">
    <source>
        <dbReference type="PROSITE-ProRule" id="PRU00289"/>
    </source>
</evidence>
<proteinExistence type="predicted"/>
<feature type="binding site" evidence="3">
    <location>
        <begin position="222"/>
        <end position="229"/>
    </location>
    <ligand>
        <name>ATP</name>
        <dbReference type="ChEBI" id="CHEBI:30616"/>
    </ligand>
</feature>
<dbReference type="GO" id="GO:0005524">
    <property type="term" value="F:ATP binding"/>
    <property type="evidence" value="ECO:0007669"/>
    <property type="project" value="UniProtKB-UniRule"/>
</dbReference>
<dbReference type="Gene3D" id="3.40.50.300">
    <property type="entry name" value="P-loop containing nucleotide triphosphate hydrolases"/>
    <property type="match status" value="1"/>
</dbReference>
<sequence>MGARRIVVITGFVGFAWLIAALTGFGNVLVWSVCAVAVLGAAILAAMRFRRHRRFSMFGSELYYASSIVLQRDKWADLMEILDLCVDADLRRTRSARARGVMTGVAWNDRRSVRYIPTVVGVSKAPYGLVVTVDGAPGQSRDGWKRHCGQLSSALRVREVAVAEPIPGTFELQLRVRDPLDTPHALSSVPRSCGWELPLGIDEQGHSIAESCRNLSGVVVGGSPGSGTSNWLTVALASLAQRDDVQWLLVDGKQGYELEGLARRAYRYIGGDAAGDLETVRDALQDVQTLMHERLRKARELYGHANLWSAGPSRRHPVVVVVIDECQWYLDTRSFTSNESKAVGAEIDAIVRDLVRRGRSAGILVILSTQRPTAHSIPTSTRDNCALRVCFSVRTRESAVAVLGEFSTDSAVSPIGAPADVGVSSLEGFEVRFRSPLVSDDAVLEHIRSTAGLTADPLDLLGSASMDLAVRADPTGVYQPYGSAEFGRKAEAGAQEREDRNYSNRPAGKPSEGVHPSCVRRLGK</sequence>